<dbReference type="SMR" id="A0A075BEK7"/>
<organism evidence="1 2">
    <name type="scientific">Staphylococcus phage Team1</name>
    <dbReference type="NCBI Taxonomy" id="1262512"/>
    <lineage>
        <taxon>Viruses</taxon>
        <taxon>Duplodnaviria</taxon>
        <taxon>Heunggongvirae</taxon>
        <taxon>Uroviricota</taxon>
        <taxon>Caudoviricetes</taxon>
        <taxon>Herelleviridae</taxon>
        <taxon>Twortvirinae</taxon>
        <taxon>Kayvirus</taxon>
        <taxon>Kayvirus G1</taxon>
    </lineage>
</organism>
<dbReference type="KEGG" id="vg:22276414"/>
<name>A0A075BEK7_9CAUD</name>
<dbReference type="EMBL" id="KC012913">
    <property type="protein sequence ID" value="AFX93268.1"/>
    <property type="molecule type" value="Genomic_DNA"/>
</dbReference>
<protein>
    <recommendedName>
        <fullName evidence="3">TreQ</fullName>
    </recommendedName>
</protein>
<proteinExistence type="predicted"/>
<evidence type="ECO:0008006" key="3">
    <source>
        <dbReference type="Google" id="ProtNLM"/>
    </source>
</evidence>
<dbReference type="Proteomes" id="UP000028568">
    <property type="component" value="Segment"/>
</dbReference>
<accession>A0A075BEK7</accession>
<evidence type="ECO:0000313" key="1">
    <source>
        <dbReference type="EMBL" id="AFX93268.1"/>
    </source>
</evidence>
<reference evidence="1 2" key="1">
    <citation type="journal article" date="2014" name="PLoS ONE">
        <title>Improving the Safety of Staphylococcus aureus Polyvalent Phages by Their Production on a Staphylococcus xylosus Strain.</title>
        <authorList>
            <person name="El Haddad L."/>
            <person name="Ben Abdallah N."/>
            <person name="Plante P.L."/>
            <person name="Dumaresq J."/>
            <person name="Katsarava R."/>
            <person name="Labrie S."/>
            <person name="Corbeil J."/>
            <person name="St-Gelais D."/>
            <person name="Moineau S."/>
        </authorList>
    </citation>
    <scope>NUCLEOTIDE SEQUENCE [LARGE SCALE GENOMIC DNA]</scope>
</reference>
<dbReference type="RefSeq" id="YP_009098151.1">
    <property type="nucleotide sequence ID" value="NC_025417.1"/>
</dbReference>
<evidence type="ECO:0000313" key="2">
    <source>
        <dbReference type="Proteomes" id="UP000028568"/>
    </source>
</evidence>
<dbReference type="GeneID" id="22276414"/>
<sequence length="78" mass="9074">MKLINRDNEIVISIATLESVKQALIWEYIDHLDNNILDKEIHDQEAVVITSDTLQSLKFADTMEELEEYVNDIGWKLV</sequence>